<organism evidence="1 2">
    <name type="scientific">Rhodopirellula maiorica SM1</name>
    <dbReference type="NCBI Taxonomy" id="1265738"/>
    <lineage>
        <taxon>Bacteria</taxon>
        <taxon>Pseudomonadati</taxon>
        <taxon>Planctomycetota</taxon>
        <taxon>Planctomycetia</taxon>
        <taxon>Pirellulales</taxon>
        <taxon>Pirellulaceae</taxon>
        <taxon>Novipirellula</taxon>
    </lineage>
</organism>
<dbReference type="Proteomes" id="UP000011991">
    <property type="component" value="Unassembled WGS sequence"/>
</dbReference>
<gene>
    <name evidence="1" type="ORF">RMSM_05611</name>
</gene>
<accession>M5RDA4</accession>
<comment type="caution">
    <text evidence="1">The sequence shown here is derived from an EMBL/GenBank/DDBJ whole genome shotgun (WGS) entry which is preliminary data.</text>
</comment>
<protein>
    <submittedName>
        <fullName evidence="1">Uncharacterized protein</fullName>
    </submittedName>
</protein>
<reference evidence="1 2" key="1">
    <citation type="journal article" date="2013" name="Mar. Genomics">
        <title>Expression of sulfatases in Rhodopirellula baltica and the diversity of sulfatases in the genus Rhodopirellula.</title>
        <authorList>
            <person name="Wegner C.E."/>
            <person name="Richter-Heitmann T."/>
            <person name="Klindworth A."/>
            <person name="Klockow C."/>
            <person name="Richter M."/>
            <person name="Achstetter T."/>
            <person name="Glockner F.O."/>
            <person name="Harder J."/>
        </authorList>
    </citation>
    <scope>NUCLEOTIDE SEQUENCE [LARGE SCALE GENOMIC DNA]</scope>
    <source>
        <strain evidence="1 2">SM1</strain>
    </source>
</reference>
<evidence type="ECO:0000313" key="2">
    <source>
        <dbReference type="Proteomes" id="UP000011991"/>
    </source>
</evidence>
<keyword evidence="2" id="KW-1185">Reference proteome</keyword>
<sequence>MGNPYQDPENPRPFLGEWETHGAFGDFRVIVTAGEGLSVRCTDLRVNADLDVYDQRIAFNQLSFVTRTDSQNVLHTIRLDDGNVLNYQLTIGQFARRTNKGA</sequence>
<proteinExistence type="predicted"/>
<dbReference type="AlphaFoldDB" id="M5RDA4"/>
<evidence type="ECO:0000313" key="1">
    <source>
        <dbReference type="EMBL" id="EMI17468.1"/>
    </source>
</evidence>
<dbReference type="EMBL" id="ANOG01000796">
    <property type="protein sequence ID" value="EMI17468.1"/>
    <property type="molecule type" value="Genomic_DNA"/>
</dbReference>
<name>M5RDA4_9BACT</name>